<comment type="caution">
    <text evidence="5">The sequence shown here is derived from an EMBL/GenBank/DDBJ whole genome shotgun (WGS) entry which is preliminary data.</text>
</comment>
<feature type="domain" description="CUB" evidence="4">
    <location>
        <begin position="364"/>
        <end position="455"/>
    </location>
</feature>
<evidence type="ECO:0000313" key="6">
    <source>
        <dbReference type="Proteomes" id="UP000318571"/>
    </source>
</evidence>
<evidence type="ECO:0000259" key="4">
    <source>
        <dbReference type="PROSITE" id="PS01180"/>
    </source>
</evidence>
<protein>
    <recommendedName>
        <fullName evidence="4">CUB domain-containing protein</fullName>
    </recommendedName>
</protein>
<dbReference type="AlphaFoldDB" id="A0A553NYU9"/>
<keyword evidence="1" id="KW-1015">Disulfide bond</keyword>
<gene>
    <name evidence="5" type="ORF">TCAL_02321</name>
</gene>
<feature type="compositionally biased region" description="Basic and acidic residues" evidence="3">
    <location>
        <begin position="644"/>
        <end position="655"/>
    </location>
</feature>
<feature type="region of interest" description="Disordered" evidence="3">
    <location>
        <begin position="644"/>
        <end position="663"/>
    </location>
</feature>
<dbReference type="PROSITE" id="PS01180">
    <property type="entry name" value="CUB"/>
    <property type="match status" value="1"/>
</dbReference>
<dbReference type="PANTHER" id="PTHR33236:SF5">
    <property type="entry name" value="CUB DOMAIN-CONTAINING PROTEIN"/>
    <property type="match status" value="1"/>
</dbReference>
<reference evidence="5 6" key="1">
    <citation type="journal article" date="2018" name="Nat. Ecol. Evol.">
        <title>Genomic signatures of mitonuclear coevolution across populations of Tigriopus californicus.</title>
        <authorList>
            <person name="Barreto F.S."/>
            <person name="Watson E.T."/>
            <person name="Lima T.G."/>
            <person name="Willett C.S."/>
            <person name="Edmands S."/>
            <person name="Li W."/>
            <person name="Burton R.S."/>
        </authorList>
    </citation>
    <scope>NUCLEOTIDE SEQUENCE [LARGE SCALE GENOMIC DNA]</scope>
    <source>
        <strain evidence="5 6">San Diego</strain>
    </source>
</reference>
<accession>A0A553NYU9</accession>
<keyword evidence="6" id="KW-1185">Reference proteome</keyword>
<evidence type="ECO:0000256" key="3">
    <source>
        <dbReference type="SAM" id="MobiDB-lite"/>
    </source>
</evidence>
<dbReference type="Pfam" id="PF26080">
    <property type="entry name" value="CUB_animal"/>
    <property type="match status" value="1"/>
</dbReference>
<dbReference type="Proteomes" id="UP000318571">
    <property type="component" value="Chromosome 9"/>
</dbReference>
<evidence type="ECO:0000256" key="2">
    <source>
        <dbReference type="PROSITE-ProRule" id="PRU00059"/>
    </source>
</evidence>
<dbReference type="InterPro" id="IPR000859">
    <property type="entry name" value="CUB_dom"/>
</dbReference>
<evidence type="ECO:0000256" key="1">
    <source>
        <dbReference type="ARBA" id="ARBA00023157"/>
    </source>
</evidence>
<dbReference type="EMBL" id="VCGU01000009">
    <property type="protein sequence ID" value="TRY70610.1"/>
    <property type="molecule type" value="Genomic_DNA"/>
</dbReference>
<sequence>MSHPNPEVVENDACNPGGSSGRMGTCYTVDECSRRMSLSCGGSSSDNCTYLTESMSPGSVMECQYEICKCAPDVCRIRLDFLQHTLVGPVIGTTESGIEDSGNAIGDCITDTFSVKNPRAKSPPDICGFNNGQHMIYDMASPCSSLDFVLGGGGQARNWDIKATHLSRQTYSMCIRREAGMCAICYIPAIIPLVEAADDQASFGLNKGEDAAVDTECRDDYIQIPFGETVDAIEGGPGIQLFCGRAFNVDTAATVPASVCSSHLPFQIHYVTTQNEVDKGKNNEMINFPGGIVGFSLDYRQVPDIMLSLGASIFVVQVLVLVSAIEPDHLVPETNGTSRSGKGGESSGTCANGYGVCCIMSLACGGTSSTNCTYLSQPNGVNMMIPNPCQYTICKAHDDICRVRLDFMTFSIAGPQVGTTSDTGLLDVGDAIGDCLTDSFQVALGEGASPGEICGFNTGQHMIYEPSDLCDELSFILGGGVSMNREWDIKVTQYKCGEENVAATHLSRQGYNVCIRRQPGACAICYVPSIVVDPATPEDQIPLAEEFPVADPTEIGKQLICGRIFSVIDGSTVPTSVCSTSVPFILGVSTGGDEFTAKADPAKNELMMAPAPPVPLKSNLNHMPSNAYEEMGPSWIIHLLPKEDDNDTEGRETTQRKIRQWRY</sequence>
<proteinExistence type="predicted"/>
<evidence type="ECO:0000313" key="5">
    <source>
        <dbReference type="EMBL" id="TRY70610.1"/>
    </source>
</evidence>
<comment type="caution">
    <text evidence="2">Lacks conserved residue(s) required for the propagation of feature annotation.</text>
</comment>
<dbReference type="InterPro" id="IPR058698">
    <property type="entry name" value="CUB_metazoa"/>
</dbReference>
<dbReference type="PANTHER" id="PTHR33236">
    <property type="entry name" value="INTRAFLAGELLAR TRANSPORT PROTEIN 122 FAMILY PROTEIN-RELATED"/>
    <property type="match status" value="1"/>
</dbReference>
<organism evidence="5 6">
    <name type="scientific">Tigriopus californicus</name>
    <name type="common">Marine copepod</name>
    <dbReference type="NCBI Taxonomy" id="6832"/>
    <lineage>
        <taxon>Eukaryota</taxon>
        <taxon>Metazoa</taxon>
        <taxon>Ecdysozoa</taxon>
        <taxon>Arthropoda</taxon>
        <taxon>Crustacea</taxon>
        <taxon>Multicrustacea</taxon>
        <taxon>Hexanauplia</taxon>
        <taxon>Copepoda</taxon>
        <taxon>Harpacticoida</taxon>
        <taxon>Harpacticidae</taxon>
        <taxon>Tigriopus</taxon>
    </lineage>
</organism>
<name>A0A553NYU9_TIGCA</name>